<dbReference type="AlphaFoldDB" id="A0AAW8QVE2"/>
<comment type="similarity">
    <text evidence="1">Belongs to the methyltransferase superfamily.</text>
</comment>
<dbReference type="InterPro" id="IPR051052">
    <property type="entry name" value="Diverse_substrate_MTase"/>
</dbReference>
<evidence type="ECO:0000313" key="6">
    <source>
        <dbReference type="Proteomes" id="UP001249020"/>
    </source>
</evidence>
<comment type="caution">
    <text evidence="5">The sequence shown here is derived from an EMBL/GenBank/DDBJ whole genome shotgun (WGS) entry which is preliminary data.</text>
</comment>
<feature type="domain" description="Methyltransferase type 11" evidence="4">
    <location>
        <begin position="53"/>
        <end position="149"/>
    </location>
</feature>
<dbReference type="PANTHER" id="PTHR44942:SF4">
    <property type="entry name" value="METHYLTRANSFERASE TYPE 11 DOMAIN-CONTAINING PROTEIN"/>
    <property type="match status" value="1"/>
</dbReference>
<protein>
    <submittedName>
        <fullName evidence="5">Methyltransferase domain-containing protein</fullName>
    </submittedName>
</protein>
<evidence type="ECO:0000256" key="2">
    <source>
        <dbReference type="ARBA" id="ARBA00022603"/>
    </source>
</evidence>
<evidence type="ECO:0000256" key="1">
    <source>
        <dbReference type="ARBA" id="ARBA00008361"/>
    </source>
</evidence>
<dbReference type="PANTHER" id="PTHR44942">
    <property type="entry name" value="METHYLTRANSF_11 DOMAIN-CONTAINING PROTEIN"/>
    <property type="match status" value="1"/>
</dbReference>
<keyword evidence="6" id="KW-1185">Reference proteome</keyword>
<evidence type="ECO:0000259" key="4">
    <source>
        <dbReference type="Pfam" id="PF08241"/>
    </source>
</evidence>
<dbReference type="RefSeq" id="WP_311359896.1">
    <property type="nucleotide sequence ID" value="NZ_JAVRIE010000001.1"/>
</dbReference>
<evidence type="ECO:0000256" key="3">
    <source>
        <dbReference type="ARBA" id="ARBA00022679"/>
    </source>
</evidence>
<keyword evidence="3" id="KW-0808">Transferase</keyword>
<dbReference type="Proteomes" id="UP001249020">
    <property type="component" value="Unassembled WGS sequence"/>
</dbReference>
<reference evidence="5 6" key="1">
    <citation type="submission" date="2023-09" db="EMBL/GenBank/DDBJ databases">
        <authorList>
            <person name="Rey-Velasco X."/>
        </authorList>
    </citation>
    <scope>NUCLEOTIDE SEQUENCE [LARGE SCALE GENOMIC DNA]</scope>
    <source>
        <strain evidence="5 6">W409</strain>
    </source>
</reference>
<organism evidence="5 6">
    <name type="scientific">Brumicola blandensis</name>
    <dbReference type="NCBI Taxonomy" id="3075611"/>
    <lineage>
        <taxon>Bacteria</taxon>
        <taxon>Pseudomonadati</taxon>
        <taxon>Pseudomonadota</taxon>
        <taxon>Gammaproteobacteria</taxon>
        <taxon>Alteromonadales</taxon>
        <taxon>Alteromonadaceae</taxon>
        <taxon>Brumicola</taxon>
    </lineage>
</organism>
<dbReference type="InterPro" id="IPR029063">
    <property type="entry name" value="SAM-dependent_MTases_sf"/>
</dbReference>
<dbReference type="Gene3D" id="3.40.50.150">
    <property type="entry name" value="Vaccinia Virus protein VP39"/>
    <property type="match status" value="1"/>
</dbReference>
<sequence length="295" mass="32226">MNSQIAQHFSAAAGQYEQHACVQAEIAQALFDLMNKATPSLDTTCARIDKTVLDLGCATGVNAAQLHNYAEYYLGMDISPGMLKYAAAKLSSLPNSTNMSLHLGDAEALPLQSNSVDLVYSSMALQWCNKPASAIAEIKRVLKPGGEAFLAIMLGGSMHELHDAWAQLGLPSRVNEFADAHAWLKASSIESTSLNCRHEFSCFTEWHTNSLSMLKGLKAVGADTKQASEEKVTPDRPSKQMIMRSELKALDQQMFATAKGYPLSYEVVFLHLSKLKHDQELLSFEKAPLCTLGNK</sequence>
<name>A0AAW8QVE2_9ALTE</name>
<dbReference type="GO" id="GO:0032259">
    <property type="term" value="P:methylation"/>
    <property type="evidence" value="ECO:0007669"/>
    <property type="project" value="UniProtKB-KW"/>
</dbReference>
<dbReference type="InterPro" id="IPR013216">
    <property type="entry name" value="Methyltransf_11"/>
</dbReference>
<dbReference type="GO" id="GO:0008757">
    <property type="term" value="F:S-adenosylmethionine-dependent methyltransferase activity"/>
    <property type="evidence" value="ECO:0007669"/>
    <property type="project" value="InterPro"/>
</dbReference>
<accession>A0AAW8QVE2</accession>
<dbReference type="EMBL" id="JAVRIE010000001">
    <property type="protein sequence ID" value="MDT0581081.1"/>
    <property type="molecule type" value="Genomic_DNA"/>
</dbReference>
<proteinExistence type="inferred from homology"/>
<dbReference type="CDD" id="cd02440">
    <property type="entry name" value="AdoMet_MTases"/>
    <property type="match status" value="1"/>
</dbReference>
<evidence type="ECO:0000313" key="5">
    <source>
        <dbReference type="EMBL" id="MDT0581081.1"/>
    </source>
</evidence>
<keyword evidence="2 5" id="KW-0489">Methyltransferase</keyword>
<dbReference type="Pfam" id="PF08241">
    <property type="entry name" value="Methyltransf_11"/>
    <property type="match status" value="1"/>
</dbReference>
<dbReference type="SUPFAM" id="SSF53335">
    <property type="entry name" value="S-adenosyl-L-methionine-dependent methyltransferases"/>
    <property type="match status" value="1"/>
</dbReference>
<gene>
    <name evidence="5" type="ORF">RM544_00865</name>
</gene>